<dbReference type="InterPro" id="IPR025975">
    <property type="entry name" value="Polysacc_lyase"/>
</dbReference>
<feature type="domain" description="PKD/Chitinase" evidence="1">
    <location>
        <begin position="358"/>
        <end position="447"/>
    </location>
</feature>
<dbReference type="Proteomes" id="UP000033121">
    <property type="component" value="Unassembled WGS sequence"/>
</dbReference>
<accession>A0A0E9N368</accession>
<reference evidence="2 3" key="1">
    <citation type="submission" date="2015-04" db="EMBL/GenBank/DDBJ databases">
        <title>Whole genome shotgun sequence of Flavihumibacter petaseus NBRC 106054.</title>
        <authorList>
            <person name="Miyazawa S."/>
            <person name="Hosoyama A."/>
            <person name="Hashimoto M."/>
            <person name="Noguchi M."/>
            <person name="Tsuchikane K."/>
            <person name="Ohji S."/>
            <person name="Yamazoe A."/>
            <person name="Ichikawa N."/>
            <person name="Kimura A."/>
            <person name="Fujita N."/>
        </authorList>
    </citation>
    <scope>NUCLEOTIDE SEQUENCE [LARGE SCALE GENOMIC DNA]</scope>
    <source>
        <strain evidence="2 3">NBRC 106054</strain>
    </source>
</reference>
<dbReference type="PANTHER" id="PTHR46182">
    <property type="entry name" value="FI19480P1"/>
    <property type="match status" value="1"/>
</dbReference>
<evidence type="ECO:0000313" key="3">
    <source>
        <dbReference type="Proteomes" id="UP000033121"/>
    </source>
</evidence>
<proteinExistence type="predicted"/>
<dbReference type="GO" id="GO:0031410">
    <property type="term" value="C:cytoplasmic vesicle"/>
    <property type="evidence" value="ECO:0007669"/>
    <property type="project" value="TreeGrafter"/>
</dbReference>
<dbReference type="SMART" id="SM00089">
    <property type="entry name" value="PKD"/>
    <property type="match status" value="2"/>
</dbReference>
<dbReference type="PANTHER" id="PTHR46182:SF2">
    <property type="entry name" value="FI19480P1"/>
    <property type="match status" value="1"/>
</dbReference>
<dbReference type="Pfam" id="PF14099">
    <property type="entry name" value="Polysacc_lyase"/>
    <property type="match status" value="1"/>
</dbReference>
<dbReference type="InterPro" id="IPR029865">
    <property type="entry name" value="KIAA0319-like"/>
</dbReference>
<keyword evidence="3" id="KW-1185">Reference proteome</keyword>
<dbReference type="AlphaFoldDB" id="A0A0E9N368"/>
<organism evidence="2 3">
    <name type="scientific">Flavihumibacter petaseus NBRC 106054</name>
    <dbReference type="NCBI Taxonomy" id="1220578"/>
    <lineage>
        <taxon>Bacteria</taxon>
        <taxon>Pseudomonadati</taxon>
        <taxon>Bacteroidota</taxon>
        <taxon>Chitinophagia</taxon>
        <taxon>Chitinophagales</taxon>
        <taxon>Chitinophagaceae</taxon>
        <taxon>Flavihumibacter</taxon>
    </lineage>
</organism>
<feature type="domain" description="PKD/Chitinase" evidence="1">
    <location>
        <begin position="263"/>
        <end position="352"/>
    </location>
</feature>
<dbReference type="GO" id="GO:0016020">
    <property type="term" value="C:membrane"/>
    <property type="evidence" value="ECO:0007669"/>
    <property type="project" value="TreeGrafter"/>
</dbReference>
<name>A0A0E9N368_9BACT</name>
<dbReference type="Gene3D" id="2.60.120.200">
    <property type="match status" value="1"/>
</dbReference>
<dbReference type="EMBL" id="BBWV01000002">
    <property type="protein sequence ID" value="GAO43805.1"/>
    <property type="molecule type" value="Genomic_DNA"/>
</dbReference>
<evidence type="ECO:0000259" key="1">
    <source>
        <dbReference type="SMART" id="SM00089"/>
    </source>
</evidence>
<gene>
    <name evidence="2" type="ORF">FPE01S_02_09110</name>
</gene>
<evidence type="ECO:0000313" key="2">
    <source>
        <dbReference type="EMBL" id="GAO43805.1"/>
    </source>
</evidence>
<dbReference type="InterPro" id="IPR013783">
    <property type="entry name" value="Ig-like_fold"/>
</dbReference>
<dbReference type="SUPFAM" id="SSF49299">
    <property type="entry name" value="PKD domain"/>
    <property type="match status" value="2"/>
</dbReference>
<dbReference type="STRING" id="1220578.FPE01S_02_09110"/>
<sequence length="461" mass="50278">MTPFNKYQESPEKKFPVEQAVGYTDRVRADNAYVVTGAKSARFELNTTDPQSNVGNHRSEIVPYENAAGVWYEWTSTLDPNNWADDAQEEVIAQWHERSASCSASPMLSLETKFYQGAQQFRIMTRYSDADYCANNGAARKERAPVYIGQITKGVLIRWIVYYKVGFAGDGEIQIWRDHVPGEANPLKMVSVYHLENATTAYQGMNAATYWKLGIYKWVWDRPSYGGSTSTKRVQWIDDLKVYGAATTKEELMPSGSGNLYPIANVGSPATVAGGTSIFARTVSDSDPDGSVVYRKWTRISGPNTPLLSSGSTSQTLSLENLVPGDYLYRYTVVDNAGDTTFATLPINVGSSGNAAPAVTVTPLPGAIKNTNGQLLLQSDGGTDSDGTIQNILWEKISGEPVNIISPGSASTQVSLLKPGYYVFQVTVTDDKGAVASRQVSLRITDNSAIKISGRGVFKML</sequence>
<dbReference type="InterPro" id="IPR035986">
    <property type="entry name" value="PKD_dom_sf"/>
</dbReference>
<dbReference type="InterPro" id="IPR022409">
    <property type="entry name" value="PKD/Chitinase_dom"/>
</dbReference>
<protein>
    <recommendedName>
        <fullName evidence="1">PKD/Chitinase domain-containing protein</fullName>
    </recommendedName>
</protein>
<comment type="caution">
    <text evidence="2">The sequence shown here is derived from an EMBL/GenBank/DDBJ whole genome shotgun (WGS) entry which is preliminary data.</text>
</comment>
<dbReference type="Gene3D" id="2.60.40.10">
    <property type="entry name" value="Immunoglobulins"/>
    <property type="match status" value="2"/>
</dbReference>
<dbReference type="Pfam" id="PF22352">
    <property type="entry name" value="K319L-like_PKD"/>
    <property type="match status" value="2"/>
</dbReference>